<dbReference type="InterPro" id="IPR036291">
    <property type="entry name" value="NAD(P)-bd_dom_sf"/>
</dbReference>
<dbReference type="Pfam" id="PF00106">
    <property type="entry name" value="adh_short"/>
    <property type="match status" value="1"/>
</dbReference>
<evidence type="ECO:0000313" key="2">
    <source>
        <dbReference type="Proteomes" id="UP000654370"/>
    </source>
</evidence>
<dbReference type="InterPro" id="IPR002347">
    <property type="entry name" value="SDR_fam"/>
</dbReference>
<protein>
    <recommendedName>
        <fullName evidence="3">NAD(P)-binding protein</fullName>
    </recommendedName>
</protein>
<dbReference type="GO" id="GO:0016616">
    <property type="term" value="F:oxidoreductase activity, acting on the CH-OH group of donors, NAD or NADP as acceptor"/>
    <property type="evidence" value="ECO:0007669"/>
    <property type="project" value="TreeGrafter"/>
</dbReference>
<dbReference type="SUPFAM" id="SSF51735">
    <property type="entry name" value="NAD(P)-binding Rossmann-fold domains"/>
    <property type="match status" value="1"/>
</dbReference>
<dbReference type="Proteomes" id="UP000654370">
    <property type="component" value="Unassembled WGS sequence"/>
</dbReference>
<sequence length="270" mass="29252">MVQVVVTGAGRGIGLEFVNQLSQDSENVVFAVVRNKSKIEYLKPIADERSNVHVVEADVTSPQALEQAAKEIAEITGGSLDWLISNAGGVTDPSITIADPNVSVEKVGQDFLDNYRWNTVSHIYANNIFLPLLRKGKEKKIINISSGIGDEAFTRKSKITINAGYASSKAALNYNVLKYAIELEPEGFTVVALSPGFVDTSKTRDGPVPEGMAKIFGQLLDGFKLAEPEWDGNPITVEDSVTKQIKVIKKLGPKDSGISTSQNDSSEIWL</sequence>
<dbReference type="Gene3D" id="3.40.50.720">
    <property type="entry name" value="NAD(P)-binding Rossmann-like Domain"/>
    <property type="match status" value="1"/>
</dbReference>
<evidence type="ECO:0008006" key="3">
    <source>
        <dbReference type="Google" id="ProtNLM"/>
    </source>
</evidence>
<dbReference type="EMBL" id="JAEPQZ010000003">
    <property type="protein sequence ID" value="KAG2183649.1"/>
    <property type="molecule type" value="Genomic_DNA"/>
</dbReference>
<dbReference type="CDD" id="cd05325">
    <property type="entry name" value="carb_red_sniffer_like_SDR_c"/>
    <property type="match status" value="1"/>
</dbReference>
<comment type="caution">
    <text evidence="1">The sequence shown here is derived from an EMBL/GenBank/DDBJ whole genome shotgun (WGS) entry which is preliminary data.</text>
</comment>
<dbReference type="OrthoDB" id="9876299at2759"/>
<organism evidence="1 2">
    <name type="scientific">Mortierella isabellina</name>
    <name type="common">Filamentous fungus</name>
    <name type="synonym">Umbelopsis isabellina</name>
    <dbReference type="NCBI Taxonomy" id="91625"/>
    <lineage>
        <taxon>Eukaryota</taxon>
        <taxon>Fungi</taxon>
        <taxon>Fungi incertae sedis</taxon>
        <taxon>Mucoromycota</taxon>
        <taxon>Mucoromycotina</taxon>
        <taxon>Umbelopsidomycetes</taxon>
        <taxon>Umbelopsidales</taxon>
        <taxon>Umbelopsidaceae</taxon>
        <taxon>Umbelopsis</taxon>
    </lineage>
</organism>
<dbReference type="PANTHER" id="PTHR45458">
    <property type="entry name" value="SHORT-CHAIN DEHYDROGENASE/REDUCTASE SDR"/>
    <property type="match status" value="1"/>
</dbReference>
<proteinExistence type="predicted"/>
<keyword evidence="2" id="KW-1185">Reference proteome</keyword>
<gene>
    <name evidence="1" type="ORF">INT43_006657</name>
</gene>
<evidence type="ECO:0000313" key="1">
    <source>
        <dbReference type="EMBL" id="KAG2183649.1"/>
    </source>
</evidence>
<dbReference type="InterPro" id="IPR052184">
    <property type="entry name" value="SDR_enzymes"/>
</dbReference>
<dbReference type="AlphaFoldDB" id="A0A8H7Q242"/>
<dbReference type="PANTHER" id="PTHR45458:SF3">
    <property type="entry name" value="CHAIN DEHYDROGENASE (ATSC), PUTATIVE-RELATED"/>
    <property type="match status" value="1"/>
</dbReference>
<dbReference type="PRINTS" id="PR00081">
    <property type="entry name" value="GDHRDH"/>
</dbReference>
<reference evidence="1" key="1">
    <citation type="submission" date="2020-12" db="EMBL/GenBank/DDBJ databases">
        <title>Metabolic potential, ecology and presence of endohyphal bacteria is reflected in genomic diversity of Mucoromycotina.</title>
        <authorList>
            <person name="Muszewska A."/>
            <person name="Okrasinska A."/>
            <person name="Steczkiewicz K."/>
            <person name="Drgas O."/>
            <person name="Orlowska M."/>
            <person name="Perlinska-Lenart U."/>
            <person name="Aleksandrzak-Piekarczyk T."/>
            <person name="Szatraj K."/>
            <person name="Zielenkiewicz U."/>
            <person name="Pilsyk S."/>
            <person name="Malc E."/>
            <person name="Mieczkowski P."/>
            <person name="Kruszewska J.S."/>
            <person name="Biernat P."/>
            <person name="Pawlowska J."/>
        </authorList>
    </citation>
    <scope>NUCLEOTIDE SEQUENCE</scope>
    <source>
        <strain evidence="1">WA0000067209</strain>
    </source>
</reference>
<accession>A0A8H7Q242</accession>
<name>A0A8H7Q242_MORIS</name>